<dbReference type="GO" id="GO:0016787">
    <property type="term" value="F:hydrolase activity"/>
    <property type="evidence" value="ECO:0007669"/>
    <property type="project" value="UniProtKB-KW"/>
</dbReference>
<dbReference type="Gene3D" id="3.40.50.300">
    <property type="entry name" value="P-loop containing nucleotide triphosphate hydrolases"/>
    <property type="match status" value="1"/>
</dbReference>
<comment type="caution">
    <text evidence="4">The sequence shown here is derived from an EMBL/GenBank/DDBJ whole genome shotgun (WGS) entry which is preliminary data.</text>
</comment>
<gene>
    <name evidence="4" type="ORF">B0T24DRAFT_654766</name>
</gene>
<feature type="coiled-coil region" evidence="1">
    <location>
        <begin position="242"/>
        <end position="298"/>
    </location>
</feature>
<dbReference type="GO" id="GO:0005525">
    <property type="term" value="F:GTP binding"/>
    <property type="evidence" value="ECO:0007669"/>
    <property type="project" value="InterPro"/>
</dbReference>
<reference evidence="4" key="1">
    <citation type="journal article" date="2023" name="Mol. Phylogenet. Evol.">
        <title>Genome-scale phylogeny and comparative genomics of the fungal order Sordariales.</title>
        <authorList>
            <person name="Hensen N."/>
            <person name="Bonometti L."/>
            <person name="Westerberg I."/>
            <person name="Brannstrom I.O."/>
            <person name="Guillou S."/>
            <person name="Cros-Aarteil S."/>
            <person name="Calhoun S."/>
            <person name="Haridas S."/>
            <person name="Kuo A."/>
            <person name="Mondo S."/>
            <person name="Pangilinan J."/>
            <person name="Riley R."/>
            <person name="LaButti K."/>
            <person name="Andreopoulos B."/>
            <person name="Lipzen A."/>
            <person name="Chen C."/>
            <person name="Yan M."/>
            <person name="Daum C."/>
            <person name="Ng V."/>
            <person name="Clum A."/>
            <person name="Steindorff A."/>
            <person name="Ohm R.A."/>
            <person name="Martin F."/>
            <person name="Silar P."/>
            <person name="Natvig D.O."/>
            <person name="Lalanne C."/>
            <person name="Gautier V."/>
            <person name="Ament-Velasquez S.L."/>
            <person name="Kruys A."/>
            <person name="Hutchinson M.I."/>
            <person name="Powell A.J."/>
            <person name="Barry K."/>
            <person name="Miller A.N."/>
            <person name="Grigoriev I.V."/>
            <person name="Debuchy R."/>
            <person name="Gladieux P."/>
            <person name="Hiltunen Thoren M."/>
            <person name="Johannesson H."/>
        </authorList>
    </citation>
    <scope>NUCLEOTIDE SEQUENCE</scope>
    <source>
        <strain evidence="4">CBS 958.72</strain>
    </source>
</reference>
<keyword evidence="4" id="KW-0378">Hydrolase</keyword>
<reference evidence="4" key="2">
    <citation type="submission" date="2023-06" db="EMBL/GenBank/DDBJ databases">
        <authorList>
            <consortium name="Lawrence Berkeley National Laboratory"/>
            <person name="Haridas S."/>
            <person name="Hensen N."/>
            <person name="Bonometti L."/>
            <person name="Westerberg I."/>
            <person name="Brannstrom I.O."/>
            <person name="Guillou S."/>
            <person name="Cros-Aarteil S."/>
            <person name="Calhoun S."/>
            <person name="Kuo A."/>
            <person name="Mondo S."/>
            <person name="Pangilinan J."/>
            <person name="Riley R."/>
            <person name="Labutti K."/>
            <person name="Andreopoulos B."/>
            <person name="Lipzen A."/>
            <person name="Chen C."/>
            <person name="Yanf M."/>
            <person name="Daum C."/>
            <person name="Ng V."/>
            <person name="Clum A."/>
            <person name="Steindorff A."/>
            <person name="Ohm R."/>
            <person name="Martin F."/>
            <person name="Silar P."/>
            <person name="Natvig D."/>
            <person name="Lalanne C."/>
            <person name="Gautier V."/>
            <person name="Ament-Velasquez S.L."/>
            <person name="Kruys A."/>
            <person name="Hutchinson M.I."/>
            <person name="Powell A.J."/>
            <person name="Barry K."/>
            <person name="Miller A.N."/>
            <person name="Grigoriev I.V."/>
            <person name="Debuchy R."/>
            <person name="Gladieux P."/>
            <person name="Thoren M.H."/>
            <person name="Johannesson H."/>
        </authorList>
    </citation>
    <scope>NUCLEOTIDE SEQUENCE</scope>
    <source>
        <strain evidence="4">CBS 958.72</strain>
    </source>
</reference>
<dbReference type="Pfam" id="PF01926">
    <property type="entry name" value="MMR_HSR1"/>
    <property type="match status" value="1"/>
</dbReference>
<dbReference type="CDD" id="cd00882">
    <property type="entry name" value="Ras_like_GTPase"/>
    <property type="match status" value="1"/>
</dbReference>
<keyword evidence="5" id="KW-1185">Reference proteome</keyword>
<dbReference type="AlphaFoldDB" id="A0AAE0NNC6"/>
<dbReference type="Proteomes" id="UP001287356">
    <property type="component" value="Unassembled WGS sequence"/>
</dbReference>
<proteinExistence type="predicted"/>
<dbReference type="InterPro" id="IPR027417">
    <property type="entry name" value="P-loop_NTPase"/>
</dbReference>
<evidence type="ECO:0000259" key="3">
    <source>
        <dbReference type="Pfam" id="PF01926"/>
    </source>
</evidence>
<accession>A0AAE0NNC6</accession>
<feature type="compositionally biased region" description="Polar residues" evidence="2">
    <location>
        <begin position="14"/>
        <end position="23"/>
    </location>
</feature>
<evidence type="ECO:0000256" key="1">
    <source>
        <dbReference type="SAM" id="Coils"/>
    </source>
</evidence>
<dbReference type="EMBL" id="JAULSN010000001">
    <property type="protein sequence ID" value="KAK3384722.1"/>
    <property type="molecule type" value="Genomic_DNA"/>
</dbReference>
<sequence length="350" mass="38569">MGQNHSTPIGALPTENSSAQSVETPVPNIGPDDAVIAVMGLTGVGKSTFISHFCDTAVVGNDLESCTTSISIHTATIDSQTVYLIDTPGFDDTTRTDTDILKEIAVWLERSYDADIKLAGIVYLHRIQDNRVGGSGTTNLHMFRELCGASGLSSVVLATTMWDALPLDKAEARERELTTAPELWGGLVEHGCAVLRQDGGAESAARIVRHILEQRRPVTLQLQEEMADGLALHETAAGGVLKAELEAQQRAYEEKMAVLEGQLGRLAAELAALQVAQAAREDREREDREREVRDSEKRELSREEVIGRLRLELDGLRGEVESTRLKQERTDAEYRDFTTRRGKWDWCTVM</sequence>
<name>A0AAE0NNC6_9PEZI</name>
<evidence type="ECO:0000256" key="2">
    <source>
        <dbReference type="SAM" id="MobiDB-lite"/>
    </source>
</evidence>
<protein>
    <submittedName>
        <fullName evidence="4">P-loop containing nucleoside triphosphate hydrolase protein</fullName>
    </submittedName>
</protein>
<keyword evidence="1" id="KW-0175">Coiled coil</keyword>
<evidence type="ECO:0000313" key="4">
    <source>
        <dbReference type="EMBL" id="KAK3384722.1"/>
    </source>
</evidence>
<dbReference type="SUPFAM" id="SSF52540">
    <property type="entry name" value="P-loop containing nucleoside triphosphate hydrolases"/>
    <property type="match status" value="1"/>
</dbReference>
<organism evidence="4 5">
    <name type="scientific">Lasiosphaeria ovina</name>
    <dbReference type="NCBI Taxonomy" id="92902"/>
    <lineage>
        <taxon>Eukaryota</taxon>
        <taxon>Fungi</taxon>
        <taxon>Dikarya</taxon>
        <taxon>Ascomycota</taxon>
        <taxon>Pezizomycotina</taxon>
        <taxon>Sordariomycetes</taxon>
        <taxon>Sordariomycetidae</taxon>
        <taxon>Sordariales</taxon>
        <taxon>Lasiosphaeriaceae</taxon>
        <taxon>Lasiosphaeria</taxon>
    </lineage>
</organism>
<feature type="region of interest" description="Disordered" evidence="2">
    <location>
        <begin position="1"/>
        <end position="26"/>
    </location>
</feature>
<evidence type="ECO:0000313" key="5">
    <source>
        <dbReference type="Proteomes" id="UP001287356"/>
    </source>
</evidence>
<feature type="domain" description="G" evidence="3">
    <location>
        <begin position="36"/>
        <end position="117"/>
    </location>
</feature>
<dbReference type="InterPro" id="IPR006073">
    <property type="entry name" value="GTP-bd"/>
</dbReference>